<dbReference type="Proteomes" id="UP000327013">
    <property type="component" value="Chromosome 5"/>
</dbReference>
<dbReference type="EMBL" id="CM017325">
    <property type="protein sequence ID" value="KAE8055471.1"/>
    <property type="molecule type" value="Genomic_DNA"/>
</dbReference>
<name>A0A5N6R480_9ROSI</name>
<dbReference type="AlphaFoldDB" id="A0A5N6R480"/>
<protein>
    <submittedName>
        <fullName evidence="1">Uncharacterized protein</fullName>
    </submittedName>
</protein>
<accession>A0A5N6R480</accession>
<sequence>MDGSLRDSAKQRNIDQSLRDAAEQGNIDALFVLIEKDAHVLDRVDKIPFVHTPLHIAVSTGNIPFAREIMGLKPSKQAILVDRLLDFDKDFVHVQGREGIALKYDKIDVFQYLVQWLGQACFKDAKLLQEKLLDGRDDDGNTLLHVAVSRNQPEASLFHSSFLSCWVVSWLLDREPLVWRLLNVGSVVHIKNLEGHTVLDILELQSQQTQVDNQRIRKILRQHCVRRLTTRLEHYLRSFITIFVKLYVGIRRRQTVITEDRRNALLVVAGLLITVTYPAALSADQPNEFNCTTPI</sequence>
<reference evidence="1 2" key="1">
    <citation type="submission" date="2019-06" db="EMBL/GenBank/DDBJ databases">
        <title>A chromosomal-level reference genome of Carpinus fangiana (Coryloideae, Betulaceae).</title>
        <authorList>
            <person name="Yang X."/>
            <person name="Wang Z."/>
            <person name="Zhang L."/>
            <person name="Hao G."/>
            <person name="Liu J."/>
            <person name="Yang Y."/>
        </authorList>
    </citation>
    <scope>NUCLEOTIDE SEQUENCE [LARGE SCALE GENOMIC DNA]</scope>
    <source>
        <strain evidence="1">Cfa_2016G</strain>
        <tissue evidence="1">Leaf</tissue>
    </source>
</reference>
<evidence type="ECO:0000313" key="2">
    <source>
        <dbReference type="Proteomes" id="UP000327013"/>
    </source>
</evidence>
<dbReference type="OrthoDB" id="1847170at2759"/>
<evidence type="ECO:0000313" key="1">
    <source>
        <dbReference type="EMBL" id="KAE8055471.1"/>
    </source>
</evidence>
<dbReference type="Gene3D" id="1.25.40.20">
    <property type="entry name" value="Ankyrin repeat-containing domain"/>
    <property type="match status" value="1"/>
</dbReference>
<gene>
    <name evidence="1" type="ORF">FH972_012311</name>
</gene>
<dbReference type="PANTHER" id="PTHR24128">
    <property type="entry name" value="HOMEOBOX PROTEIN WARIAI"/>
    <property type="match status" value="1"/>
</dbReference>
<organism evidence="1 2">
    <name type="scientific">Carpinus fangiana</name>
    <dbReference type="NCBI Taxonomy" id="176857"/>
    <lineage>
        <taxon>Eukaryota</taxon>
        <taxon>Viridiplantae</taxon>
        <taxon>Streptophyta</taxon>
        <taxon>Embryophyta</taxon>
        <taxon>Tracheophyta</taxon>
        <taxon>Spermatophyta</taxon>
        <taxon>Magnoliopsida</taxon>
        <taxon>eudicotyledons</taxon>
        <taxon>Gunneridae</taxon>
        <taxon>Pentapetalae</taxon>
        <taxon>rosids</taxon>
        <taxon>fabids</taxon>
        <taxon>Fagales</taxon>
        <taxon>Betulaceae</taxon>
        <taxon>Carpinus</taxon>
    </lineage>
</organism>
<proteinExistence type="predicted"/>
<keyword evidence="2" id="KW-1185">Reference proteome</keyword>
<dbReference type="PANTHER" id="PTHR24128:SF24">
    <property type="entry name" value="ANKYRIN REPEAT PROTEIN"/>
    <property type="match status" value="1"/>
</dbReference>
<dbReference type="SUPFAM" id="SSF48403">
    <property type="entry name" value="Ankyrin repeat"/>
    <property type="match status" value="1"/>
</dbReference>
<dbReference type="InterPro" id="IPR036770">
    <property type="entry name" value="Ankyrin_rpt-contain_sf"/>
</dbReference>